<keyword evidence="7" id="KW-1185">Reference proteome</keyword>
<comment type="subcellular location">
    <subcellularLocation>
        <location evidence="1">Membrane</location>
        <topology evidence="1">Multi-pass membrane protein</topology>
    </subcellularLocation>
</comment>
<sequence length="198" mass="21032">MISLYRPGDSLLHRLPAGPKLLVVMALALGVSLAPADPWTLTGAALAVAACYLLAGLGAVEIARQAYKLRWLVLVMVVSQVFFLPALTMAANVVRVVVVILLANLVTLTTRTEQVVDAIERALTPLRRLGVNPSRVALMLSMTITTIPVIAGFATQIREAQRARGVPAAPLAFVVPLLIMALKHSDDLADALTARGID</sequence>
<reference evidence="6 7" key="1">
    <citation type="submission" date="2017-06" db="EMBL/GenBank/DDBJ databases">
        <authorList>
            <person name="Kim H.J."/>
            <person name="Triplett B.A."/>
        </authorList>
    </citation>
    <scope>NUCLEOTIDE SEQUENCE [LARGE SCALE GENOMIC DNA]</scope>
    <source>
        <strain evidence="6 7">CGMCC 4.5593</strain>
    </source>
</reference>
<gene>
    <name evidence="6" type="ORF">SAMN05421812_102174</name>
</gene>
<dbReference type="Pfam" id="PF02361">
    <property type="entry name" value="CbiQ"/>
    <property type="match status" value="1"/>
</dbReference>
<dbReference type="RefSeq" id="WP_089245032.1">
    <property type="nucleotide sequence ID" value="NZ_FZPH01000002.1"/>
</dbReference>
<accession>A0A239I5Y0</accession>
<protein>
    <submittedName>
        <fullName evidence="6">Biotin transport system permease protein</fullName>
    </submittedName>
</protein>
<feature type="transmembrane region" description="Helical" evidence="5">
    <location>
        <begin position="136"/>
        <end position="154"/>
    </location>
</feature>
<evidence type="ECO:0000313" key="7">
    <source>
        <dbReference type="Proteomes" id="UP000198362"/>
    </source>
</evidence>
<organism evidence="6 7">
    <name type="scientific">Asanoa hainanensis</name>
    <dbReference type="NCBI Taxonomy" id="560556"/>
    <lineage>
        <taxon>Bacteria</taxon>
        <taxon>Bacillati</taxon>
        <taxon>Actinomycetota</taxon>
        <taxon>Actinomycetes</taxon>
        <taxon>Micromonosporales</taxon>
        <taxon>Micromonosporaceae</taxon>
        <taxon>Asanoa</taxon>
    </lineage>
</organism>
<dbReference type="PANTHER" id="PTHR33514">
    <property type="entry name" value="PROTEIN ABCI12, CHLOROPLASTIC"/>
    <property type="match status" value="1"/>
</dbReference>
<dbReference type="GO" id="GO:0005886">
    <property type="term" value="C:plasma membrane"/>
    <property type="evidence" value="ECO:0007669"/>
    <property type="project" value="TreeGrafter"/>
</dbReference>
<dbReference type="CDD" id="cd16914">
    <property type="entry name" value="EcfT"/>
    <property type="match status" value="1"/>
</dbReference>
<keyword evidence="2 5" id="KW-0812">Transmembrane</keyword>
<proteinExistence type="predicted"/>
<dbReference type="EMBL" id="FZPH01000002">
    <property type="protein sequence ID" value="SNS87744.1"/>
    <property type="molecule type" value="Genomic_DNA"/>
</dbReference>
<dbReference type="OrthoDB" id="509049at2"/>
<dbReference type="InterPro" id="IPR003339">
    <property type="entry name" value="ABC/ECF_trnsptr_transmembrane"/>
</dbReference>
<evidence type="ECO:0000256" key="2">
    <source>
        <dbReference type="ARBA" id="ARBA00022692"/>
    </source>
</evidence>
<evidence type="ECO:0000256" key="5">
    <source>
        <dbReference type="SAM" id="Phobius"/>
    </source>
</evidence>
<name>A0A239I5Y0_9ACTN</name>
<dbReference type="AlphaFoldDB" id="A0A239I5Y0"/>
<dbReference type="PANTHER" id="PTHR33514:SF13">
    <property type="entry name" value="PROTEIN ABCI12, CHLOROPLASTIC"/>
    <property type="match status" value="1"/>
</dbReference>
<feature type="transmembrane region" description="Helical" evidence="5">
    <location>
        <begin position="39"/>
        <end position="60"/>
    </location>
</feature>
<feature type="transmembrane region" description="Helical" evidence="5">
    <location>
        <begin position="166"/>
        <end position="182"/>
    </location>
</feature>
<evidence type="ECO:0000256" key="4">
    <source>
        <dbReference type="ARBA" id="ARBA00023136"/>
    </source>
</evidence>
<keyword evidence="4 5" id="KW-0472">Membrane</keyword>
<evidence type="ECO:0000256" key="1">
    <source>
        <dbReference type="ARBA" id="ARBA00004141"/>
    </source>
</evidence>
<keyword evidence="3 5" id="KW-1133">Transmembrane helix</keyword>
<evidence type="ECO:0000256" key="3">
    <source>
        <dbReference type="ARBA" id="ARBA00022989"/>
    </source>
</evidence>
<dbReference type="Proteomes" id="UP000198362">
    <property type="component" value="Unassembled WGS sequence"/>
</dbReference>
<evidence type="ECO:0000313" key="6">
    <source>
        <dbReference type="EMBL" id="SNS87744.1"/>
    </source>
</evidence>
<feature type="transmembrane region" description="Helical" evidence="5">
    <location>
        <begin position="12"/>
        <end position="33"/>
    </location>
</feature>
<feature type="transmembrane region" description="Helical" evidence="5">
    <location>
        <begin position="72"/>
        <end position="103"/>
    </location>
</feature>